<feature type="transmembrane region" description="Helical" evidence="1">
    <location>
        <begin position="154"/>
        <end position="170"/>
    </location>
</feature>
<reference evidence="2 3" key="1">
    <citation type="submission" date="2019-06" db="EMBL/GenBank/DDBJ databases">
        <authorList>
            <person name="Li M."/>
        </authorList>
    </citation>
    <scope>NUCLEOTIDE SEQUENCE [LARGE SCALE GENOMIC DNA]</scope>
    <source>
        <strain evidence="2 3">BGMRC2036</strain>
    </source>
</reference>
<evidence type="ECO:0000313" key="2">
    <source>
        <dbReference type="EMBL" id="TPW28309.1"/>
    </source>
</evidence>
<feature type="transmembrane region" description="Helical" evidence="1">
    <location>
        <begin position="182"/>
        <end position="212"/>
    </location>
</feature>
<organism evidence="2 3">
    <name type="scientific">Martelella alba</name>
    <dbReference type="NCBI Taxonomy" id="2590451"/>
    <lineage>
        <taxon>Bacteria</taxon>
        <taxon>Pseudomonadati</taxon>
        <taxon>Pseudomonadota</taxon>
        <taxon>Alphaproteobacteria</taxon>
        <taxon>Hyphomicrobiales</taxon>
        <taxon>Aurantimonadaceae</taxon>
        <taxon>Martelella</taxon>
    </lineage>
</organism>
<evidence type="ECO:0000313" key="3">
    <source>
        <dbReference type="Proteomes" id="UP000318801"/>
    </source>
</evidence>
<feature type="transmembrane region" description="Helical" evidence="1">
    <location>
        <begin position="341"/>
        <end position="358"/>
    </location>
</feature>
<protein>
    <recommendedName>
        <fullName evidence="4">Glycosyltransferase RgtA/B/C/D-like domain-containing protein</fullName>
    </recommendedName>
</protein>
<keyword evidence="1" id="KW-0812">Transmembrane</keyword>
<feature type="transmembrane region" description="Helical" evidence="1">
    <location>
        <begin position="310"/>
        <end position="329"/>
    </location>
</feature>
<proteinExistence type="predicted"/>
<dbReference type="RefSeq" id="WP_141150467.1">
    <property type="nucleotide sequence ID" value="NZ_VHLG01000013.1"/>
</dbReference>
<dbReference type="Proteomes" id="UP000318801">
    <property type="component" value="Unassembled WGS sequence"/>
</dbReference>
<accession>A0A506U6R4</accession>
<evidence type="ECO:0000256" key="1">
    <source>
        <dbReference type="SAM" id="Phobius"/>
    </source>
</evidence>
<feature type="transmembrane region" description="Helical" evidence="1">
    <location>
        <begin position="224"/>
        <end position="244"/>
    </location>
</feature>
<dbReference type="OrthoDB" id="1814621at2"/>
<dbReference type="AlphaFoldDB" id="A0A506U6R4"/>
<comment type="caution">
    <text evidence="2">The sequence shown here is derived from an EMBL/GenBank/DDBJ whole genome shotgun (WGS) entry which is preliminary data.</text>
</comment>
<dbReference type="EMBL" id="VHLG01000013">
    <property type="protein sequence ID" value="TPW28309.1"/>
    <property type="molecule type" value="Genomic_DNA"/>
</dbReference>
<gene>
    <name evidence="2" type="ORF">FJU08_18210</name>
</gene>
<feature type="transmembrane region" description="Helical" evidence="1">
    <location>
        <begin position="20"/>
        <end position="38"/>
    </location>
</feature>
<keyword evidence="1" id="KW-0472">Membrane</keyword>
<evidence type="ECO:0008006" key="4">
    <source>
        <dbReference type="Google" id="ProtNLM"/>
    </source>
</evidence>
<feature type="transmembrane region" description="Helical" evidence="1">
    <location>
        <begin position="364"/>
        <end position="387"/>
    </location>
</feature>
<feature type="transmembrane region" description="Helical" evidence="1">
    <location>
        <begin position="124"/>
        <end position="147"/>
    </location>
</feature>
<name>A0A506U6R4_9HYPH</name>
<keyword evidence="1" id="KW-1133">Transmembrane helix</keyword>
<feature type="transmembrane region" description="Helical" evidence="1">
    <location>
        <begin position="96"/>
        <end position="118"/>
    </location>
</feature>
<feature type="transmembrane region" description="Helical" evidence="1">
    <location>
        <begin position="399"/>
        <end position="419"/>
    </location>
</feature>
<feature type="transmembrane region" description="Helical" evidence="1">
    <location>
        <begin position="70"/>
        <end position="89"/>
    </location>
</feature>
<keyword evidence="3" id="KW-1185">Reference proteome</keyword>
<sequence>MSNQSSAVKFLHVDETKTQILLFLGFCIFFIYLSLSITTDGSPDFKIYHYYNGYSAWNDRSGKDIAAAQLQTYFFNGLDAVYYILFAALNNHPKILNAVLAIPYGIAAYCVMLTTWSFRTSDSIIWRVLAIFVAIYGVLGSGIYSTFLTTMSDVVPAVPLFVAIALWFTWSRSGQTGFFRVAAVGVMAGISVGLKLTLVTYFMGFMIAIFLIEINRPGQALLKAIIFSACGFVFFAIIDAHWLLRNYAEFGNPIFPLMNNIFKSDFAAHASWTDERFKPDNIWQALFYPAYWAFQESQFAIELNMRDARILILLVSVLITIIYSVWSLYKDRKAALASKRFLMTMAFSVFCILSYALWEMEWSIYRYLTVLEAFSGVVPLVLVFRLCSTNGEEERLSRGFLAALGSVLILAVMVTTMKYTHYPWWSRAKPSDKVVSVQLPPIEDDAMVLFLDAYAYSWLIPEMPKSVRAIGVQGNITGPGREGKLEAKVEDAIRSFDGPLWGLEYPNAFKGAADNALNFYGLHRTDNCSQLISNVDDAPFVRICALERN</sequence>